<dbReference type="PROSITE" id="PS51257">
    <property type="entry name" value="PROKAR_LIPOPROTEIN"/>
    <property type="match status" value="1"/>
</dbReference>
<comment type="caution">
    <text evidence="1">The sequence shown here is derived from an EMBL/GenBank/DDBJ whole genome shotgun (WGS) entry which is preliminary data.</text>
</comment>
<dbReference type="Proteomes" id="UP000487268">
    <property type="component" value="Unassembled WGS sequence"/>
</dbReference>
<keyword evidence="2" id="KW-1185">Reference proteome</keyword>
<dbReference type="AlphaFoldDB" id="A0A7K0BRK0"/>
<name>A0A7K0BRK0_9ACTN</name>
<dbReference type="RefSeq" id="WP_153531530.1">
    <property type="nucleotide sequence ID" value="NZ_WEGH01000001.1"/>
</dbReference>
<proteinExistence type="predicted"/>
<protein>
    <recommendedName>
        <fullName evidence="3">Lipoprotein</fullName>
    </recommendedName>
</protein>
<dbReference type="EMBL" id="WEGH01000001">
    <property type="protein sequence ID" value="MQY03656.1"/>
    <property type="molecule type" value="Genomic_DNA"/>
</dbReference>
<reference evidence="1 2" key="1">
    <citation type="submission" date="2019-10" db="EMBL/GenBank/DDBJ databases">
        <title>Actinomadura rubteroloni sp. nov. and Actinomadura macrotermitis sp. nov., isolated from the gut of fungus growing-termite Macrotermes natalensis.</title>
        <authorList>
            <person name="Benndorf R."/>
            <person name="Martin K."/>
            <person name="Kuefner M."/>
            <person name="De Beer W."/>
            <person name="Kaster A.-K."/>
            <person name="Vollmers J."/>
            <person name="Poulsen M."/>
            <person name="Beemelmanns C."/>
        </authorList>
    </citation>
    <scope>NUCLEOTIDE SEQUENCE [LARGE SCALE GENOMIC DNA]</scope>
    <source>
        <strain evidence="1 2">RB68</strain>
    </source>
</reference>
<gene>
    <name evidence="1" type="ORF">ACRB68_17010</name>
</gene>
<dbReference type="OrthoDB" id="7949713at2"/>
<evidence type="ECO:0000313" key="2">
    <source>
        <dbReference type="Proteomes" id="UP000487268"/>
    </source>
</evidence>
<organism evidence="1 2">
    <name type="scientific">Actinomadura macrotermitis</name>
    <dbReference type="NCBI Taxonomy" id="2585200"/>
    <lineage>
        <taxon>Bacteria</taxon>
        <taxon>Bacillati</taxon>
        <taxon>Actinomycetota</taxon>
        <taxon>Actinomycetes</taxon>
        <taxon>Streptosporangiales</taxon>
        <taxon>Thermomonosporaceae</taxon>
        <taxon>Actinomadura</taxon>
    </lineage>
</organism>
<accession>A0A7K0BRK0</accession>
<evidence type="ECO:0008006" key="3">
    <source>
        <dbReference type="Google" id="ProtNLM"/>
    </source>
</evidence>
<sequence>MKLTGLAGAGLLTLGLLSACGEGDAKKVASLTTGAPSATASQNDVQQKKVFTQCLRDHGLKIEDPDPRTGRLNRDSLRDADEAVIRKAMEACRDKMPRSITDRLKNPDAKTLELMRGFAQCMRDQGLDFADPGPGGFDFSKFDRGDPAFAKAAETCQKKHPFAGSGAQ</sequence>
<evidence type="ECO:0000313" key="1">
    <source>
        <dbReference type="EMBL" id="MQY03656.1"/>
    </source>
</evidence>